<proteinExistence type="predicted"/>
<dbReference type="PROSITE" id="PS51608">
    <property type="entry name" value="SAM_MT_UBIE"/>
    <property type="match status" value="1"/>
</dbReference>
<sequence length="244" mass="26475">MNDLPPHPPLDQYYRHASDRDDFVRALFDRGAPAYDQVNALCSFGSGARYRRAALQRSGLKPGQRVLDVAIGTGLVAREAVRILGRPQDVIGVDLSAGMLREAGASLPIPLIQARAEAIPLADSSIDLLSMGYALRHVPDLTGTFREFRRVLRPGGSVLLLEIDHPRSRAGGAALRFYLGSVVPAVSRLLGGGQEAQMMMRYFWDTIDACVPPAAIEGALSEAGFTSVSCDVQLGIFRAYRARR</sequence>
<evidence type="ECO:0000256" key="3">
    <source>
        <dbReference type="ARBA" id="ARBA00022679"/>
    </source>
</evidence>
<keyword evidence="4" id="KW-0949">S-adenosyl-L-methionine</keyword>
<evidence type="ECO:0000256" key="4">
    <source>
        <dbReference type="ARBA" id="ARBA00022691"/>
    </source>
</evidence>
<keyword evidence="1" id="KW-0474">Menaquinone biosynthesis</keyword>
<dbReference type="CDD" id="cd02440">
    <property type="entry name" value="AdoMet_MTases"/>
    <property type="match status" value="1"/>
</dbReference>
<keyword evidence="6" id="KW-1185">Reference proteome</keyword>
<reference evidence="6" key="1">
    <citation type="journal article" date="2021" name="Syst. Appl. Microbiol.">
        <title>Roseomonas hellenica sp. nov., isolated from roots of wild-growing Alkanna tinctoria.</title>
        <authorList>
            <person name="Rat A."/>
            <person name="Naranjo H.D."/>
            <person name="Lebbe L."/>
            <person name="Cnockaert M."/>
            <person name="Krigas N."/>
            <person name="Grigoriadou K."/>
            <person name="Maloupa E."/>
            <person name="Willems A."/>
        </authorList>
    </citation>
    <scope>NUCLEOTIDE SEQUENCE [LARGE SCALE GENOMIC DNA]</scope>
    <source>
        <strain evidence="6">LMG 31159</strain>
    </source>
</reference>
<dbReference type="RefSeq" id="WP_211871491.1">
    <property type="nucleotide sequence ID" value="NZ_JAAEDI010000034.1"/>
</dbReference>
<comment type="caution">
    <text evidence="5">The sequence shown here is derived from an EMBL/GenBank/DDBJ whole genome shotgun (WGS) entry which is preliminary data.</text>
</comment>
<dbReference type="Proteomes" id="UP000698752">
    <property type="component" value="Unassembled WGS sequence"/>
</dbReference>
<dbReference type="PANTHER" id="PTHR43591">
    <property type="entry name" value="METHYLTRANSFERASE"/>
    <property type="match status" value="1"/>
</dbReference>
<dbReference type="Gene3D" id="3.40.50.150">
    <property type="entry name" value="Vaccinia Virus protein VP39"/>
    <property type="match status" value="1"/>
</dbReference>
<dbReference type="GO" id="GO:0008168">
    <property type="term" value="F:methyltransferase activity"/>
    <property type="evidence" value="ECO:0007669"/>
    <property type="project" value="UniProtKB-KW"/>
</dbReference>
<accession>A0ABS5EP24</accession>
<evidence type="ECO:0000313" key="5">
    <source>
        <dbReference type="EMBL" id="MBR0652779.1"/>
    </source>
</evidence>
<evidence type="ECO:0000256" key="2">
    <source>
        <dbReference type="ARBA" id="ARBA00022603"/>
    </source>
</evidence>
<dbReference type="Pfam" id="PF01209">
    <property type="entry name" value="Ubie_methyltran"/>
    <property type="match status" value="1"/>
</dbReference>
<keyword evidence="3" id="KW-0808">Transferase</keyword>
<dbReference type="SUPFAM" id="SSF53335">
    <property type="entry name" value="S-adenosyl-L-methionine-dependent methyltransferases"/>
    <property type="match status" value="1"/>
</dbReference>
<dbReference type="InterPro" id="IPR029063">
    <property type="entry name" value="SAM-dependent_MTases_sf"/>
</dbReference>
<name>A0ABS5EP24_9PROT</name>
<organism evidence="5 6">
    <name type="scientific">Neoroseomonas terrae</name>
    <dbReference type="NCBI Taxonomy" id="424799"/>
    <lineage>
        <taxon>Bacteria</taxon>
        <taxon>Pseudomonadati</taxon>
        <taxon>Pseudomonadota</taxon>
        <taxon>Alphaproteobacteria</taxon>
        <taxon>Acetobacterales</taxon>
        <taxon>Acetobacteraceae</taxon>
        <taxon>Neoroseomonas</taxon>
    </lineage>
</organism>
<keyword evidence="2 5" id="KW-0489">Methyltransferase</keyword>
<dbReference type="EMBL" id="JAAEDI010000034">
    <property type="protein sequence ID" value="MBR0652779.1"/>
    <property type="molecule type" value="Genomic_DNA"/>
</dbReference>
<evidence type="ECO:0000313" key="6">
    <source>
        <dbReference type="Proteomes" id="UP000698752"/>
    </source>
</evidence>
<dbReference type="GO" id="GO:0032259">
    <property type="term" value="P:methylation"/>
    <property type="evidence" value="ECO:0007669"/>
    <property type="project" value="UniProtKB-KW"/>
</dbReference>
<gene>
    <name evidence="5" type="ORF">GXW78_24190</name>
</gene>
<dbReference type="InterPro" id="IPR004033">
    <property type="entry name" value="UbiE/COQ5_MeTrFase"/>
</dbReference>
<dbReference type="PANTHER" id="PTHR43591:SF24">
    <property type="entry name" value="2-METHOXY-6-POLYPRENYL-1,4-BENZOQUINOL METHYLASE, MITOCHONDRIAL"/>
    <property type="match status" value="1"/>
</dbReference>
<protein>
    <submittedName>
        <fullName evidence="5">Class I SAM-dependent methyltransferase</fullName>
    </submittedName>
</protein>
<evidence type="ECO:0000256" key="1">
    <source>
        <dbReference type="ARBA" id="ARBA00022428"/>
    </source>
</evidence>